<feature type="domain" description="Glycoside hydrolase family 3 N-terminal" evidence="4">
    <location>
        <begin position="23"/>
        <end position="323"/>
    </location>
</feature>
<dbReference type="EC" id="3.2.1.52" evidence="5"/>
<evidence type="ECO:0000313" key="6">
    <source>
        <dbReference type="Proteomes" id="UP001597191"/>
    </source>
</evidence>
<evidence type="ECO:0000259" key="4">
    <source>
        <dbReference type="Pfam" id="PF00933"/>
    </source>
</evidence>
<dbReference type="Gene3D" id="3.20.20.300">
    <property type="entry name" value="Glycoside hydrolase, family 3, N-terminal domain"/>
    <property type="match status" value="1"/>
</dbReference>
<evidence type="ECO:0000256" key="2">
    <source>
        <dbReference type="ARBA" id="ARBA00022801"/>
    </source>
</evidence>
<comment type="similarity">
    <text evidence="1">Belongs to the glycosyl hydrolase 3 family.</text>
</comment>
<dbReference type="PANTHER" id="PTHR30480">
    <property type="entry name" value="BETA-HEXOSAMINIDASE-RELATED"/>
    <property type="match status" value="1"/>
</dbReference>
<dbReference type="PANTHER" id="PTHR30480:SF16">
    <property type="entry name" value="GLYCOSIDE HYDROLASE FAMILY 3 DOMAIN PROTEIN"/>
    <property type="match status" value="1"/>
</dbReference>
<sequence length="518" mass="57655">MVKKIVEAGEAFIVGFHGTIADDHITEMIRNYHVGGVILFSRNISNPQQLANLTNQLQKIARDAGYQDPLLICLDQENGVIRRINQGTALLPGAMAIAATGKPTNATLCYRASANELKQMGINWNLAPDSDVNNNISNPVIGVRSFGDQPEVVAEYVKASVIGLQSEGVASCLKHFPGHGNTTTDSHHNLPIIQQTLAELRKIELLPFIAGIEANTSAIMVAHILFPYLDDKLPASLSAMVMTNLLRQDLKYPGLIVTDDLEMLAIAEHYGTAEACLLALQNGADMVMVSHVYEQQKRAINLVNQALATKQLASEKLSVAIDRNQKLRREVGEWQNHFVEDKFKQVVHQHQKLAENIYRQSLTVLKNTEVINDTEKVTVISFHQIQQTKAIDFTDKIDPLVKAVKASYQNCQVLEIPLDHNLNQIDLSSLNQTSYVIVGTTNINSQQDLQIQVLQKLTTITTHISVIVQRNPYDIQWLPQQIKNEIVTYESTSTTLKMAIEQLAQGNKFFGQLPIHLR</sequence>
<dbReference type="RefSeq" id="WP_125650275.1">
    <property type="nucleotide sequence ID" value="NZ_JBHTOH010000085.1"/>
</dbReference>
<accession>A0ABW4BQF4</accession>
<dbReference type="EMBL" id="JBHTOH010000085">
    <property type="protein sequence ID" value="MFD1411682.1"/>
    <property type="molecule type" value="Genomic_DNA"/>
</dbReference>
<proteinExistence type="inferred from homology"/>
<dbReference type="InterPro" id="IPR036881">
    <property type="entry name" value="Glyco_hydro_3_C_sf"/>
</dbReference>
<dbReference type="NCBIfam" id="NF003740">
    <property type="entry name" value="PRK05337.1"/>
    <property type="match status" value="1"/>
</dbReference>
<name>A0ABW4BQF4_9LACO</name>
<keyword evidence="6" id="KW-1185">Reference proteome</keyword>
<reference evidence="6" key="1">
    <citation type="journal article" date="2019" name="Int. J. Syst. Evol. Microbiol.">
        <title>The Global Catalogue of Microorganisms (GCM) 10K type strain sequencing project: providing services to taxonomists for standard genome sequencing and annotation.</title>
        <authorList>
            <consortium name="The Broad Institute Genomics Platform"/>
            <consortium name="The Broad Institute Genome Sequencing Center for Infectious Disease"/>
            <person name="Wu L."/>
            <person name="Ma J."/>
        </authorList>
    </citation>
    <scope>NUCLEOTIDE SEQUENCE [LARGE SCALE GENOMIC DNA]</scope>
    <source>
        <strain evidence="6">CCM 8937</strain>
    </source>
</reference>
<dbReference type="Pfam" id="PF00933">
    <property type="entry name" value="Glyco_hydro_3"/>
    <property type="match status" value="1"/>
</dbReference>
<dbReference type="Gene3D" id="3.40.50.1700">
    <property type="entry name" value="Glycoside hydrolase family 3 C-terminal domain"/>
    <property type="match status" value="1"/>
</dbReference>
<evidence type="ECO:0000256" key="3">
    <source>
        <dbReference type="ARBA" id="ARBA00023295"/>
    </source>
</evidence>
<dbReference type="GO" id="GO:0004563">
    <property type="term" value="F:beta-N-acetylhexosaminidase activity"/>
    <property type="evidence" value="ECO:0007669"/>
    <property type="project" value="UniProtKB-EC"/>
</dbReference>
<comment type="caution">
    <text evidence="5">The sequence shown here is derived from an EMBL/GenBank/DDBJ whole genome shotgun (WGS) entry which is preliminary data.</text>
</comment>
<evidence type="ECO:0000313" key="5">
    <source>
        <dbReference type="EMBL" id="MFD1411682.1"/>
    </source>
</evidence>
<keyword evidence="3 5" id="KW-0326">Glycosidase</keyword>
<dbReference type="InterPro" id="IPR050226">
    <property type="entry name" value="NagZ_Beta-hexosaminidase"/>
</dbReference>
<gene>
    <name evidence="5" type="primary">nagZ</name>
    <name evidence="5" type="ORF">ACFQ4R_08805</name>
</gene>
<keyword evidence="2 5" id="KW-0378">Hydrolase</keyword>
<dbReference type="Proteomes" id="UP001597191">
    <property type="component" value="Unassembled WGS sequence"/>
</dbReference>
<dbReference type="InterPro" id="IPR001764">
    <property type="entry name" value="Glyco_hydro_3_N"/>
</dbReference>
<dbReference type="InterPro" id="IPR036962">
    <property type="entry name" value="Glyco_hydro_3_N_sf"/>
</dbReference>
<organism evidence="5 6">
    <name type="scientific">Lapidilactobacillus gannanensis</name>
    <dbReference type="NCBI Taxonomy" id="2486002"/>
    <lineage>
        <taxon>Bacteria</taxon>
        <taxon>Bacillati</taxon>
        <taxon>Bacillota</taxon>
        <taxon>Bacilli</taxon>
        <taxon>Lactobacillales</taxon>
        <taxon>Lactobacillaceae</taxon>
        <taxon>Lapidilactobacillus</taxon>
    </lineage>
</organism>
<dbReference type="SUPFAM" id="SSF51445">
    <property type="entry name" value="(Trans)glycosidases"/>
    <property type="match status" value="1"/>
</dbReference>
<protein>
    <submittedName>
        <fullName evidence="5">Beta-N-acetylhexosaminidase</fullName>
        <ecNumber evidence="5">3.2.1.52</ecNumber>
    </submittedName>
</protein>
<dbReference type="InterPro" id="IPR017853">
    <property type="entry name" value="GH"/>
</dbReference>
<evidence type="ECO:0000256" key="1">
    <source>
        <dbReference type="ARBA" id="ARBA00005336"/>
    </source>
</evidence>